<keyword evidence="3" id="KW-1185">Reference proteome</keyword>
<dbReference type="RefSeq" id="WP_009948617.1">
    <property type="nucleotide sequence ID" value="NZ_BAAAGS010000051.1"/>
</dbReference>
<dbReference type="EMBL" id="BAAAGS010000051">
    <property type="protein sequence ID" value="GAA0550772.1"/>
    <property type="molecule type" value="Genomic_DNA"/>
</dbReference>
<gene>
    <name evidence="2" type="ORF">GCM10009533_56560</name>
</gene>
<organism evidence="2 3">
    <name type="scientific">Saccharopolyspora erythraea</name>
    <name type="common">Streptomyces erythraeus</name>
    <dbReference type="NCBI Taxonomy" id="1836"/>
    <lineage>
        <taxon>Bacteria</taxon>
        <taxon>Bacillati</taxon>
        <taxon>Actinomycetota</taxon>
        <taxon>Actinomycetes</taxon>
        <taxon>Pseudonocardiales</taxon>
        <taxon>Pseudonocardiaceae</taxon>
        <taxon>Saccharopolyspora</taxon>
    </lineage>
</organism>
<dbReference type="Pfam" id="PF14021">
    <property type="entry name" value="TNT"/>
    <property type="match status" value="1"/>
</dbReference>
<sequence>MITGTPDWATWGSVDGQLRRLEAVPGAGLRADGEPVEPERVERAFVDHLPVPASRCPTFPQPAGYGPATEPVLRVDVEAELVGALRRLAPEGWQRLSLSCAALGERIAVSATAVVGGAELSWIAPFEVVEWLRRHRALTYTPGAGAWSNLGIEVADGGEPAFTPDHEPPRWPRETGDEREYFDELRHLPRTGAPEWLLAPAIRYHREQLVSAAELPGPVRMAPLFDGRDAEGRPQVFRPVVTASEKAMLAEYLWNGHVVLSAHSTSEDEVDPSRPPEVPKVFCTDGVWAWPLSMAHYLEHHDISPPAEFLDHIRRHAHRVPGSVAAHAVDQAKALVLGTDAYSIDGGYTENTVELIRKRIASLGVSRRFYSTDGPLEGGWSMVREADGWWSVYCVDEGRRKDESRFPIVAEAGAHLIGCLTLTLERFLRTPEEELADYECMIRPSEVDPPLTAFDRKTVFTLPAGAEVDRFGPSEGNTVFVAGTTLPQRSMPAHAPPGEYRRFRVTTGFEVVSAVIRPDHGQVGGGTAYFLPLPVDDLVRDGWLAPV</sequence>
<reference evidence="2 3" key="1">
    <citation type="journal article" date="2019" name="Int. J. Syst. Evol. Microbiol.">
        <title>The Global Catalogue of Microorganisms (GCM) 10K type strain sequencing project: providing services to taxonomists for standard genome sequencing and annotation.</title>
        <authorList>
            <consortium name="The Broad Institute Genomics Platform"/>
            <consortium name="The Broad Institute Genome Sequencing Center for Infectious Disease"/>
            <person name="Wu L."/>
            <person name="Ma J."/>
        </authorList>
    </citation>
    <scope>NUCLEOTIDE SEQUENCE [LARGE SCALE GENOMIC DNA]</scope>
    <source>
        <strain evidence="2 3">JCM 10303</strain>
    </source>
</reference>
<accession>A0ABN1DS64</accession>
<evidence type="ECO:0000313" key="3">
    <source>
        <dbReference type="Proteomes" id="UP001500729"/>
    </source>
</evidence>
<comment type="caution">
    <text evidence="2">The sequence shown here is derived from an EMBL/GenBank/DDBJ whole genome shotgun (WGS) entry which is preliminary data.</text>
</comment>
<dbReference type="InterPro" id="IPR025331">
    <property type="entry name" value="TNT"/>
</dbReference>
<evidence type="ECO:0000259" key="1">
    <source>
        <dbReference type="Pfam" id="PF14021"/>
    </source>
</evidence>
<proteinExistence type="predicted"/>
<protein>
    <recommendedName>
        <fullName evidence="1">TNT domain-containing protein</fullName>
    </recommendedName>
</protein>
<feature type="domain" description="TNT" evidence="1">
    <location>
        <begin position="461"/>
        <end position="546"/>
    </location>
</feature>
<name>A0ABN1DS64_SACER</name>
<evidence type="ECO:0000313" key="2">
    <source>
        <dbReference type="EMBL" id="GAA0550772.1"/>
    </source>
</evidence>
<dbReference type="Proteomes" id="UP001500729">
    <property type="component" value="Unassembled WGS sequence"/>
</dbReference>